<dbReference type="InterPro" id="IPR013087">
    <property type="entry name" value="Znf_C2H2_type"/>
</dbReference>
<keyword evidence="9" id="KW-0804">Transcription</keyword>
<dbReference type="PROSITE" id="PS50157">
    <property type="entry name" value="ZINC_FINGER_C2H2_2"/>
    <property type="match status" value="2"/>
</dbReference>
<feature type="domain" description="C2H2-type" evidence="12">
    <location>
        <begin position="5"/>
        <end position="32"/>
    </location>
</feature>
<keyword evidence="7" id="KW-0805">Transcription regulation</keyword>
<dbReference type="InterPro" id="IPR036236">
    <property type="entry name" value="Znf_C2H2_sf"/>
</dbReference>
<protein>
    <submittedName>
        <fullName evidence="13">Uncharacterized protein LOC117805461</fullName>
    </submittedName>
</protein>
<evidence type="ECO:0000256" key="7">
    <source>
        <dbReference type="ARBA" id="ARBA00023015"/>
    </source>
</evidence>
<dbReference type="Proteomes" id="UP001178508">
    <property type="component" value="Chromosome 18"/>
</dbReference>
<evidence type="ECO:0000256" key="10">
    <source>
        <dbReference type="ARBA" id="ARBA00023242"/>
    </source>
</evidence>
<name>A0AAV1GZG6_XYRNO</name>
<feature type="domain" description="C2H2-type" evidence="12">
    <location>
        <begin position="32"/>
        <end position="54"/>
    </location>
</feature>
<evidence type="ECO:0000313" key="14">
    <source>
        <dbReference type="Proteomes" id="UP001178508"/>
    </source>
</evidence>
<keyword evidence="10" id="KW-0539">Nucleus</keyword>
<dbReference type="PANTHER" id="PTHR47773">
    <property type="entry name" value="SI:DKEY-9I5.2-RELATED"/>
    <property type="match status" value="1"/>
</dbReference>
<evidence type="ECO:0000256" key="6">
    <source>
        <dbReference type="ARBA" id="ARBA00022833"/>
    </source>
</evidence>
<evidence type="ECO:0000313" key="13">
    <source>
        <dbReference type="EMBL" id="CAJ1079176.1"/>
    </source>
</evidence>
<organism evidence="13 14">
    <name type="scientific">Xyrichtys novacula</name>
    <name type="common">Pearly razorfish</name>
    <name type="synonym">Hemipteronotus novacula</name>
    <dbReference type="NCBI Taxonomy" id="13765"/>
    <lineage>
        <taxon>Eukaryota</taxon>
        <taxon>Metazoa</taxon>
        <taxon>Chordata</taxon>
        <taxon>Craniata</taxon>
        <taxon>Vertebrata</taxon>
        <taxon>Euteleostomi</taxon>
        <taxon>Actinopterygii</taxon>
        <taxon>Neopterygii</taxon>
        <taxon>Teleostei</taxon>
        <taxon>Neoteleostei</taxon>
        <taxon>Acanthomorphata</taxon>
        <taxon>Eupercaria</taxon>
        <taxon>Labriformes</taxon>
        <taxon>Labridae</taxon>
        <taxon>Xyrichtys</taxon>
    </lineage>
</organism>
<dbReference type="FunFam" id="3.30.160.60:FF:001156">
    <property type="entry name" value="Zinc finger protein 407"/>
    <property type="match status" value="1"/>
</dbReference>
<dbReference type="Pfam" id="PF20499">
    <property type="entry name" value="DUF6729"/>
    <property type="match status" value="1"/>
</dbReference>
<dbReference type="SUPFAM" id="SSF57667">
    <property type="entry name" value="beta-beta-alpha zinc fingers"/>
    <property type="match status" value="1"/>
</dbReference>
<gene>
    <name evidence="13" type="ORF">XNOV1_A027857</name>
</gene>
<dbReference type="GO" id="GO:0005634">
    <property type="term" value="C:nucleus"/>
    <property type="evidence" value="ECO:0007669"/>
    <property type="project" value="UniProtKB-SubCell"/>
</dbReference>
<dbReference type="FunFam" id="3.30.160.60:FF:000065">
    <property type="entry name" value="B-cell CLL/lymphoma 6, member B"/>
    <property type="match status" value="1"/>
</dbReference>
<evidence type="ECO:0000256" key="2">
    <source>
        <dbReference type="ARBA" id="ARBA00006991"/>
    </source>
</evidence>
<comment type="subcellular location">
    <subcellularLocation>
        <location evidence="1">Nucleus</location>
    </subcellularLocation>
</comment>
<keyword evidence="14" id="KW-1185">Reference proteome</keyword>
<dbReference type="Pfam" id="PF00096">
    <property type="entry name" value="zf-C2H2"/>
    <property type="match status" value="2"/>
</dbReference>
<evidence type="ECO:0000256" key="1">
    <source>
        <dbReference type="ARBA" id="ARBA00004123"/>
    </source>
</evidence>
<dbReference type="PANTHER" id="PTHR47773:SF1">
    <property type="entry name" value="C2H2-TYPE DOMAIN-CONTAINING PROTEIN"/>
    <property type="match status" value="1"/>
</dbReference>
<evidence type="ECO:0000256" key="4">
    <source>
        <dbReference type="ARBA" id="ARBA00022737"/>
    </source>
</evidence>
<dbReference type="GO" id="GO:0008270">
    <property type="term" value="F:zinc ion binding"/>
    <property type="evidence" value="ECO:0007669"/>
    <property type="project" value="UniProtKB-KW"/>
</dbReference>
<reference evidence="13" key="1">
    <citation type="submission" date="2023-08" db="EMBL/GenBank/DDBJ databases">
        <authorList>
            <person name="Alioto T."/>
            <person name="Alioto T."/>
            <person name="Gomez Garrido J."/>
        </authorList>
    </citation>
    <scope>NUCLEOTIDE SEQUENCE</scope>
</reference>
<keyword evidence="3" id="KW-0479">Metal-binding</keyword>
<dbReference type="AlphaFoldDB" id="A0AAV1GZG6"/>
<dbReference type="InterPro" id="IPR046616">
    <property type="entry name" value="DUF6729"/>
</dbReference>
<comment type="similarity">
    <text evidence="2">Belongs to the krueppel C2H2-type zinc-finger protein family.</text>
</comment>
<keyword evidence="5 11" id="KW-0863">Zinc-finger</keyword>
<dbReference type="Gene3D" id="3.30.160.60">
    <property type="entry name" value="Classic Zinc Finger"/>
    <property type="match status" value="2"/>
</dbReference>
<evidence type="ECO:0000256" key="5">
    <source>
        <dbReference type="ARBA" id="ARBA00022771"/>
    </source>
</evidence>
<dbReference type="GO" id="GO:0003677">
    <property type="term" value="F:DNA binding"/>
    <property type="evidence" value="ECO:0007669"/>
    <property type="project" value="UniProtKB-KW"/>
</dbReference>
<evidence type="ECO:0000256" key="9">
    <source>
        <dbReference type="ARBA" id="ARBA00023163"/>
    </source>
</evidence>
<keyword evidence="8" id="KW-0238">DNA-binding</keyword>
<proteinExistence type="inferred from homology"/>
<evidence type="ECO:0000256" key="3">
    <source>
        <dbReference type="ARBA" id="ARBA00022723"/>
    </source>
</evidence>
<dbReference type="SMART" id="SM00355">
    <property type="entry name" value="ZnF_C2H2"/>
    <property type="match status" value="2"/>
</dbReference>
<evidence type="ECO:0000256" key="11">
    <source>
        <dbReference type="PROSITE-ProRule" id="PRU00042"/>
    </source>
</evidence>
<evidence type="ECO:0000259" key="12">
    <source>
        <dbReference type="PROSITE" id="PS50157"/>
    </source>
</evidence>
<accession>A0AAV1GZG6</accession>
<sequence length="419" mass="47165">MDRVNKCSVCDKVFTEKSNLTRHMKIHAPKENQCDVCGKSFTTKPQLNNHIKLHQYPSIPLYRQGEARLQCTDAARAVTEAPRKVVDPTWLDPVKAEAAAKTLGGEMWKGQLVLTWGKYAGQSFRWLLENDVGWVVWLLAEYCKKGEKAELLQWQKERMLEYARQFPSVTCHLEKRLGKQTSQKADSELHQDLSCATDAELLAVAESYLDTSEVAVSTKLTTWGELTPAVCQDTRPETSCPAPTSASDSGIILEGWQKYWENPPAASQALGIALPNIKWLKSNETFGLFERASKYKNAKGEIVERKLLKDRMEFHPPPPPVSVKGGVPNMLAFFTTPAFFWRPVGVMQAMIRCPNANCPAPLGEYLQKKGFGSYARQVCGVQYNYTLLTEKLICPHCQKTRQAQGDAEDEDEDGHMQYT</sequence>
<dbReference type="PROSITE" id="PS00028">
    <property type="entry name" value="ZINC_FINGER_C2H2_1"/>
    <property type="match status" value="2"/>
</dbReference>
<dbReference type="EMBL" id="OY660881">
    <property type="protein sequence ID" value="CAJ1079176.1"/>
    <property type="molecule type" value="Genomic_DNA"/>
</dbReference>
<evidence type="ECO:0000256" key="8">
    <source>
        <dbReference type="ARBA" id="ARBA00023125"/>
    </source>
</evidence>
<keyword evidence="4" id="KW-0677">Repeat</keyword>
<keyword evidence="6" id="KW-0862">Zinc</keyword>